<dbReference type="EMBL" id="BARS01011287">
    <property type="protein sequence ID" value="GAF88286.1"/>
    <property type="molecule type" value="Genomic_DNA"/>
</dbReference>
<evidence type="ECO:0000313" key="6">
    <source>
        <dbReference type="EMBL" id="GAF88286.1"/>
    </source>
</evidence>
<comment type="caution">
    <text evidence="6">The sequence shown here is derived from an EMBL/GenBank/DDBJ whole genome shotgun (WGS) entry which is preliminary data.</text>
</comment>
<dbReference type="Pfam" id="PF04011">
    <property type="entry name" value="LemA"/>
    <property type="match status" value="1"/>
</dbReference>
<comment type="similarity">
    <text evidence="2">Belongs to the LemA family.</text>
</comment>
<dbReference type="GO" id="GO:0016020">
    <property type="term" value="C:membrane"/>
    <property type="evidence" value="ECO:0007669"/>
    <property type="project" value="UniProtKB-SubCell"/>
</dbReference>
<evidence type="ECO:0000256" key="2">
    <source>
        <dbReference type="ARBA" id="ARBA00008854"/>
    </source>
</evidence>
<evidence type="ECO:0008006" key="7">
    <source>
        <dbReference type="Google" id="ProtNLM"/>
    </source>
</evidence>
<comment type="subcellular location">
    <subcellularLocation>
        <location evidence="1">Membrane</location>
        <topology evidence="1">Single-pass membrane protein</topology>
    </subcellularLocation>
</comment>
<protein>
    <recommendedName>
        <fullName evidence="7">LemA family protein</fullName>
    </recommendedName>
</protein>
<gene>
    <name evidence="6" type="ORF">S01H1_20587</name>
</gene>
<name>X0TLZ1_9ZZZZ</name>
<keyword evidence="4" id="KW-1133">Transmembrane helix</keyword>
<dbReference type="SUPFAM" id="SSF140478">
    <property type="entry name" value="LemA-like"/>
    <property type="match status" value="1"/>
</dbReference>
<organism evidence="6">
    <name type="scientific">marine sediment metagenome</name>
    <dbReference type="NCBI Taxonomy" id="412755"/>
    <lineage>
        <taxon>unclassified sequences</taxon>
        <taxon>metagenomes</taxon>
        <taxon>ecological metagenomes</taxon>
    </lineage>
</organism>
<evidence type="ECO:0000256" key="1">
    <source>
        <dbReference type="ARBA" id="ARBA00004167"/>
    </source>
</evidence>
<dbReference type="InterPro" id="IPR023353">
    <property type="entry name" value="LemA-like_dom_sf"/>
</dbReference>
<evidence type="ECO:0000256" key="4">
    <source>
        <dbReference type="ARBA" id="ARBA00022989"/>
    </source>
</evidence>
<evidence type="ECO:0000256" key="5">
    <source>
        <dbReference type="ARBA" id="ARBA00023136"/>
    </source>
</evidence>
<evidence type="ECO:0000256" key="3">
    <source>
        <dbReference type="ARBA" id="ARBA00022692"/>
    </source>
</evidence>
<dbReference type="PANTHER" id="PTHR34478">
    <property type="entry name" value="PROTEIN LEMA"/>
    <property type="match status" value="1"/>
</dbReference>
<keyword evidence="3" id="KW-0812">Transmembrane</keyword>
<accession>X0TLZ1</accession>
<dbReference type="PANTHER" id="PTHR34478:SF1">
    <property type="entry name" value="PROTEIN LEMA"/>
    <property type="match status" value="1"/>
</dbReference>
<dbReference type="Gene3D" id="1.20.1440.20">
    <property type="entry name" value="LemA-like domain"/>
    <property type="match status" value="1"/>
</dbReference>
<dbReference type="AlphaFoldDB" id="X0TLZ1"/>
<keyword evidence="5" id="KW-0472">Membrane</keyword>
<proteinExistence type="inferred from homology"/>
<reference evidence="6" key="1">
    <citation type="journal article" date="2014" name="Front. Microbiol.">
        <title>High frequency of phylogenetically diverse reductive dehalogenase-homologous genes in deep subseafloor sedimentary metagenomes.</title>
        <authorList>
            <person name="Kawai M."/>
            <person name="Futagami T."/>
            <person name="Toyoda A."/>
            <person name="Takaki Y."/>
            <person name="Nishi S."/>
            <person name="Hori S."/>
            <person name="Arai W."/>
            <person name="Tsubouchi T."/>
            <person name="Morono Y."/>
            <person name="Uchiyama I."/>
            <person name="Ito T."/>
            <person name="Fujiyama A."/>
            <person name="Inagaki F."/>
            <person name="Takami H."/>
        </authorList>
    </citation>
    <scope>NUCLEOTIDE SEQUENCE</scope>
    <source>
        <strain evidence="6">Expedition CK06-06</strain>
    </source>
</reference>
<dbReference type="InterPro" id="IPR007156">
    <property type="entry name" value="MamQ_LemA"/>
</dbReference>
<sequence length="96" mass="11420">MAVAENYPQLVSSQPYKVLVERIAKAEDQIYDKRVEYNNSVNVYNTRLSTFPANLIGRVMYFRLQPYFSWDDKPEWVFEGENQKTKNLKLKTKNHN</sequence>